<evidence type="ECO:0000313" key="1">
    <source>
        <dbReference type="EMBL" id="MCX2739325.1"/>
    </source>
</evidence>
<dbReference type="RefSeq" id="WP_266051384.1">
    <property type="nucleotide sequence ID" value="NZ_JAPFQO010000002.1"/>
</dbReference>
<gene>
    <name evidence="1" type="ORF">OO017_05155</name>
</gene>
<sequence>MKLVYYAFLFLLLSLWPLAVNGQEKVFAEEKPKKHGFLFFRINRFDKEGKYHGRWKVYFGEDEQVIRNGRFRHGVEVGKWKYYYPDGTPYMLEKYNRRNNIILVEKFHENGNLARKGTARLIRTPTRDHYFWFGEWQVYDESGSFSHTETYKSGNLVSSTKGSKEVRD</sequence>
<comment type="caution">
    <text evidence="1">The sequence shown here is derived from an EMBL/GenBank/DDBJ whole genome shotgun (WGS) entry which is preliminary data.</text>
</comment>
<dbReference type="Gene3D" id="3.90.930.1">
    <property type="match status" value="1"/>
</dbReference>
<protein>
    <recommendedName>
        <fullName evidence="3">MORN repeat variant</fullName>
    </recommendedName>
</protein>
<evidence type="ECO:0008006" key="3">
    <source>
        <dbReference type="Google" id="ProtNLM"/>
    </source>
</evidence>
<reference evidence="1 2" key="1">
    <citation type="submission" date="2022-11" db="EMBL/GenBank/DDBJ databases">
        <title>The characterization of three novel Bacteroidetes species and genomic analysis of their roles in tidal elemental geochemical cycles.</title>
        <authorList>
            <person name="Ma K.-J."/>
        </authorList>
    </citation>
    <scope>NUCLEOTIDE SEQUENCE [LARGE SCALE GENOMIC DNA]</scope>
    <source>
        <strain evidence="1 2">M82</strain>
    </source>
</reference>
<dbReference type="EMBL" id="JAPFQO010000002">
    <property type="protein sequence ID" value="MCX2739325.1"/>
    <property type="molecule type" value="Genomic_DNA"/>
</dbReference>
<accession>A0ABT3RC43</accession>
<proteinExistence type="predicted"/>
<organism evidence="1 2">
    <name type="scientific">Pontibacter anaerobius</name>
    <dbReference type="NCBI Taxonomy" id="2993940"/>
    <lineage>
        <taxon>Bacteria</taxon>
        <taxon>Pseudomonadati</taxon>
        <taxon>Bacteroidota</taxon>
        <taxon>Cytophagia</taxon>
        <taxon>Cytophagales</taxon>
        <taxon>Hymenobacteraceae</taxon>
        <taxon>Pontibacter</taxon>
    </lineage>
</organism>
<dbReference type="Proteomes" id="UP001207228">
    <property type="component" value="Unassembled WGS sequence"/>
</dbReference>
<dbReference type="SUPFAM" id="SSF82185">
    <property type="entry name" value="Histone H3 K4-specific methyltransferase SET7/9 N-terminal domain"/>
    <property type="match status" value="1"/>
</dbReference>
<keyword evidence="2" id="KW-1185">Reference proteome</keyword>
<evidence type="ECO:0000313" key="2">
    <source>
        <dbReference type="Proteomes" id="UP001207228"/>
    </source>
</evidence>
<name>A0ABT3RC43_9BACT</name>